<dbReference type="Proteomes" id="UP000674318">
    <property type="component" value="Unassembled WGS sequence"/>
</dbReference>
<dbReference type="GO" id="GO:0046872">
    <property type="term" value="F:metal ion binding"/>
    <property type="evidence" value="ECO:0007669"/>
    <property type="project" value="UniProtKB-KW"/>
</dbReference>
<keyword evidence="7" id="KW-0378">Hydrolase</keyword>
<proteinExistence type="inferred from homology"/>
<evidence type="ECO:0000256" key="2">
    <source>
        <dbReference type="ARBA" id="ARBA00001947"/>
    </source>
</evidence>
<dbReference type="EC" id="3.1.2.6" evidence="5"/>
<dbReference type="EMBL" id="JAFJZO010000034">
    <property type="protein sequence ID" value="KAG5494073.1"/>
    <property type="molecule type" value="Genomic_DNA"/>
</dbReference>
<evidence type="ECO:0000256" key="9">
    <source>
        <dbReference type="ARBA" id="ARBA00031044"/>
    </source>
</evidence>
<gene>
    <name evidence="11" type="ORF">JKF63_01907</name>
</gene>
<evidence type="ECO:0000256" key="7">
    <source>
        <dbReference type="ARBA" id="ARBA00022801"/>
    </source>
</evidence>
<evidence type="ECO:0000256" key="5">
    <source>
        <dbReference type="ARBA" id="ARBA00011917"/>
    </source>
</evidence>
<comment type="caution">
    <text evidence="11">The sequence shown here is derived from an EMBL/GenBank/DDBJ whole genome shotgun (WGS) entry which is preliminary data.</text>
</comment>
<dbReference type="KEGG" id="phet:94288028"/>
<evidence type="ECO:0000259" key="10">
    <source>
        <dbReference type="SMART" id="SM00849"/>
    </source>
</evidence>
<dbReference type="PANTHER" id="PTHR11935:SF94">
    <property type="entry name" value="TENZING NORGAY, ISOFORM C"/>
    <property type="match status" value="1"/>
</dbReference>
<dbReference type="CDD" id="cd07723">
    <property type="entry name" value="hydroxyacylglutathione_hydrolase_MBL-fold"/>
    <property type="match status" value="1"/>
</dbReference>
<evidence type="ECO:0000313" key="12">
    <source>
        <dbReference type="Proteomes" id="UP000674318"/>
    </source>
</evidence>
<evidence type="ECO:0000256" key="4">
    <source>
        <dbReference type="ARBA" id="ARBA00006759"/>
    </source>
</evidence>
<feature type="domain" description="Metallo-beta-lactamase" evidence="10">
    <location>
        <begin position="174"/>
        <end position="390"/>
    </location>
</feature>
<dbReference type="GeneID" id="94288028"/>
<dbReference type="SUPFAM" id="SSF56281">
    <property type="entry name" value="Metallo-hydrolase/oxidoreductase"/>
    <property type="match status" value="1"/>
</dbReference>
<comment type="similarity">
    <text evidence="4">Belongs to the metallo-beta-lactamase superfamily. Glyoxalase II family.</text>
</comment>
<dbReference type="SMART" id="SM00849">
    <property type="entry name" value="Lactamase_B"/>
    <property type="match status" value="1"/>
</dbReference>
<evidence type="ECO:0000313" key="11">
    <source>
        <dbReference type="EMBL" id="KAG5494073.1"/>
    </source>
</evidence>
<keyword evidence="6" id="KW-0479">Metal-binding</keyword>
<dbReference type="OrthoDB" id="515692at2759"/>
<protein>
    <recommendedName>
        <fullName evidence="5">hydroxyacylglutathione hydrolase</fullName>
        <ecNumber evidence="5">3.1.2.6</ecNumber>
    </recommendedName>
    <alternativeName>
        <fullName evidence="9">Glyoxalase II</fullName>
    </alternativeName>
</protein>
<comment type="catalytic activity">
    <reaction evidence="1">
        <text>an S-(2-hydroxyacyl)glutathione + H2O = a 2-hydroxy carboxylate + glutathione + H(+)</text>
        <dbReference type="Rhea" id="RHEA:21864"/>
        <dbReference type="ChEBI" id="CHEBI:15377"/>
        <dbReference type="ChEBI" id="CHEBI:15378"/>
        <dbReference type="ChEBI" id="CHEBI:57925"/>
        <dbReference type="ChEBI" id="CHEBI:58896"/>
        <dbReference type="ChEBI" id="CHEBI:71261"/>
        <dbReference type="EC" id="3.1.2.6"/>
    </reaction>
</comment>
<comment type="pathway">
    <text evidence="3">Secondary metabolite metabolism; methylglyoxal degradation; (R)-lactate from methylglyoxal: step 2/2.</text>
</comment>
<dbReference type="GO" id="GO:0004416">
    <property type="term" value="F:hydroxyacylglutathione hydrolase activity"/>
    <property type="evidence" value="ECO:0007669"/>
    <property type="project" value="UniProtKB-EC"/>
</dbReference>
<sequence>MHTQLSSLFSWVGPAAVVASVAYAYAANHPSAAQAESGTAYRFPLTTTSYCSILFLVYASGVMPRNPFFPRFVFNQNIFPLLYKLYCTYTIGYRVLRPVMHQPVAYPHSDYRSGIRCIDAGSPLPLKSAPPGTPGDDLFLTRFYARAGGVVDAALWNGSVVRGVVVVPIPIFADNYAYLIISMQTHKVAAVDPADPEMVLRIMESLRAQLRVPLQLTEVLTTHKHWDHAGGNEMLAEFAKKGVPVPPHKNAGVDCAPNIPLVNPLMRFIGSEEDAPLCCDVLVNDKSPAFDIIGGAGKVQAMAAPGHTKGSLVFVVGSAEEGILAASPPRVAVFTGDSLFCGGCGAPFETASVTQIMKVRATFLEDPRMRTQPGTGQEVAEEDVLLYVGHEYTERLLTEVVTLMARAVTSDPSSDPRGKQYARKVAEALHGVKVLRIESDGLKDAAHMGQKVDGQKPPFRLPLCTMPSSLKVEKTVNPLLTVDEEVLAALAEAEKDKPMDSNAVERAIYCSDRRCLPTSVM</sequence>
<evidence type="ECO:0000256" key="6">
    <source>
        <dbReference type="ARBA" id="ARBA00022723"/>
    </source>
</evidence>
<evidence type="ECO:0000256" key="3">
    <source>
        <dbReference type="ARBA" id="ARBA00004963"/>
    </source>
</evidence>
<evidence type="ECO:0000256" key="8">
    <source>
        <dbReference type="ARBA" id="ARBA00022833"/>
    </source>
</evidence>
<keyword evidence="8" id="KW-0862">Zinc</keyword>
<dbReference type="Gene3D" id="3.60.15.10">
    <property type="entry name" value="Ribonuclease Z/Hydroxyacylglutathione hydrolase-like"/>
    <property type="match status" value="1"/>
</dbReference>
<dbReference type="InterPro" id="IPR001279">
    <property type="entry name" value="Metallo-B-lactamas"/>
</dbReference>
<dbReference type="InterPro" id="IPR036866">
    <property type="entry name" value="RibonucZ/Hydroxyglut_hydro"/>
</dbReference>
<dbReference type="Pfam" id="PF00753">
    <property type="entry name" value="Lactamase_B"/>
    <property type="match status" value="1"/>
</dbReference>
<dbReference type="InterPro" id="IPR035680">
    <property type="entry name" value="Clx_II_MBL"/>
</dbReference>
<reference evidence="11 12" key="1">
    <citation type="submission" date="2021-02" db="EMBL/GenBank/DDBJ databases">
        <title>Porcisia hertigi Genome sequencing and assembly.</title>
        <authorList>
            <person name="Almutairi H."/>
            <person name="Gatherer D."/>
        </authorList>
    </citation>
    <scope>NUCLEOTIDE SEQUENCE [LARGE SCALE GENOMIC DNA]</scope>
    <source>
        <strain evidence="11 12">C119</strain>
    </source>
</reference>
<organism evidence="11 12">
    <name type="scientific">Porcisia hertigi</name>
    <dbReference type="NCBI Taxonomy" id="2761500"/>
    <lineage>
        <taxon>Eukaryota</taxon>
        <taxon>Discoba</taxon>
        <taxon>Euglenozoa</taxon>
        <taxon>Kinetoplastea</taxon>
        <taxon>Metakinetoplastina</taxon>
        <taxon>Trypanosomatida</taxon>
        <taxon>Trypanosomatidae</taxon>
        <taxon>Leishmaniinae</taxon>
        <taxon>Porcisia</taxon>
    </lineage>
</organism>
<keyword evidence="12" id="KW-1185">Reference proteome</keyword>
<name>A0A836I5T6_9TRYP</name>
<accession>A0A836I5T6</accession>
<dbReference type="RefSeq" id="XP_067754108.1">
    <property type="nucleotide sequence ID" value="XM_067897951.1"/>
</dbReference>
<comment type="cofactor">
    <cofactor evidence="2">
        <name>Zn(2+)</name>
        <dbReference type="ChEBI" id="CHEBI:29105"/>
    </cofactor>
</comment>
<evidence type="ECO:0000256" key="1">
    <source>
        <dbReference type="ARBA" id="ARBA00001623"/>
    </source>
</evidence>
<dbReference type="PANTHER" id="PTHR11935">
    <property type="entry name" value="BETA LACTAMASE DOMAIN"/>
    <property type="match status" value="1"/>
</dbReference>
<dbReference type="AlphaFoldDB" id="A0A836I5T6"/>